<gene>
    <name evidence="1" type="ORF">SBU_000105</name>
</gene>
<organism evidence="1 2">
    <name type="scientific">Candidatus Syntropharchaeum butanivorans</name>
    <dbReference type="NCBI Taxonomy" id="1839936"/>
    <lineage>
        <taxon>Archaea</taxon>
        <taxon>Methanobacteriati</taxon>
        <taxon>Methanobacteriota</taxon>
        <taxon>Stenosarchaea group</taxon>
        <taxon>Methanomicrobia</taxon>
        <taxon>Methanosarcinales</taxon>
        <taxon>ANME-2 cluster</taxon>
        <taxon>Candidatus Syntropharchaeum</taxon>
    </lineage>
</organism>
<name>A0A1F2P757_9EURY</name>
<evidence type="ECO:0008006" key="3">
    <source>
        <dbReference type="Google" id="ProtNLM"/>
    </source>
</evidence>
<dbReference type="EMBL" id="LYOR01000001">
    <property type="protein sequence ID" value="OFV66812.1"/>
    <property type="molecule type" value="Genomic_DNA"/>
</dbReference>
<protein>
    <recommendedName>
        <fullName evidence="3">Ribbon-helix-helix protein CopG domain-containing protein</fullName>
    </recommendedName>
</protein>
<comment type="caution">
    <text evidence="1">The sequence shown here is derived from an EMBL/GenBank/DDBJ whole genome shotgun (WGS) entry which is preliminary data.</text>
</comment>
<dbReference type="Proteomes" id="UP000185779">
    <property type="component" value="Unassembled WGS sequence"/>
</dbReference>
<accession>A0A1F2P757</accession>
<sequence>MTRKIVNIAMSPEVLEKIDRARQTRNGVISRSAFIEAGMRKILEMTEGEKDAASL</sequence>
<evidence type="ECO:0000313" key="1">
    <source>
        <dbReference type="EMBL" id="OFV66812.1"/>
    </source>
</evidence>
<reference evidence="1" key="1">
    <citation type="submission" date="2016-05" db="EMBL/GenBank/DDBJ databases">
        <title>Microbial consortia oxidize butane by reversing methanogenesis.</title>
        <authorList>
            <person name="Laso-Perez R."/>
            <person name="Richter M."/>
            <person name="Wegener G."/>
            <person name="Musat F."/>
        </authorList>
    </citation>
    <scope>NUCLEOTIDE SEQUENCE [LARGE SCALE GENOMIC DNA]</scope>
    <source>
        <strain evidence="1">BOX1</strain>
    </source>
</reference>
<evidence type="ECO:0000313" key="2">
    <source>
        <dbReference type="Proteomes" id="UP000185779"/>
    </source>
</evidence>
<proteinExistence type="predicted"/>
<keyword evidence="2" id="KW-1185">Reference proteome</keyword>
<dbReference type="STRING" id="1839936.SBU_000105"/>
<dbReference type="AlphaFoldDB" id="A0A1F2P757"/>